<dbReference type="AlphaFoldDB" id="A0A9Q3FJP7"/>
<accession>A0A9Q3FJP7</accession>
<name>A0A9Q3FJP7_9BASI</name>
<keyword evidence="3" id="KW-1185">Reference proteome</keyword>
<keyword evidence="1" id="KW-0472">Membrane</keyword>
<sequence>MHPSLMLSLSSKIYNLRFTYLLTLSFAAISLIVLYGWHHYSSQKLLRSFFPYAPKLDVSFFSPPSLDDSLKYRKLLELTTSPRSYNKHHPTLGFGNIYCISLPTRQDRRESMRKLAAALGINITFIDAISKEHPMIGWIGERVAEVRKQKVKLMAKYSGLKEEKFGGMGPNSVWLTSSLVTEANSARLKGIKLPNLTASHPEFQGKNWVEHLWTVPDPSMLAPSDDNFNITAALWDKQEKIAPRQLNAAAISTYYNHLRALRLLQESGAKSALILEDDVDTEWDLERRWRSLERHLPEDWETVFLGHCWGRELLNPQFGHPNLHKSSQPLCLHGYAVSERGANKLLKLYNDPWIAFQTPVDTCIPGFIKRGLISYSVEPPIIIQSKVLESDIQSGKGSKWRGLLADSVMERILKSEGANITTTLNGAQGKDIDPATLFRYKITFKKLPTGSQVKCFKSEKTKSLRSKTQRDH</sequence>
<dbReference type="Proteomes" id="UP000765509">
    <property type="component" value="Unassembled WGS sequence"/>
</dbReference>
<evidence type="ECO:0000313" key="3">
    <source>
        <dbReference type="Proteomes" id="UP000765509"/>
    </source>
</evidence>
<comment type="caution">
    <text evidence="2">The sequence shown here is derived from an EMBL/GenBank/DDBJ whole genome shotgun (WGS) entry which is preliminary data.</text>
</comment>
<protein>
    <recommendedName>
        <fullName evidence="4">Glycosyltransferase family 25 protein</fullName>
    </recommendedName>
</protein>
<feature type="transmembrane region" description="Helical" evidence="1">
    <location>
        <begin position="20"/>
        <end position="37"/>
    </location>
</feature>
<keyword evidence="1" id="KW-1133">Transmembrane helix</keyword>
<reference evidence="2" key="1">
    <citation type="submission" date="2021-03" db="EMBL/GenBank/DDBJ databases">
        <title>Draft genome sequence of rust myrtle Austropuccinia psidii MF-1, a brazilian biotype.</title>
        <authorList>
            <person name="Quecine M.C."/>
            <person name="Pachon D.M.R."/>
            <person name="Bonatelli M.L."/>
            <person name="Correr F.H."/>
            <person name="Franceschini L.M."/>
            <person name="Leite T.F."/>
            <person name="Margarido G.R.A."/>
            <person name="Almeida C.A."/>
            <person name="Ferrarezi J.A."/>
            <person name="Labate C.A."/>
        </authorList>
    </citation>
    <scope>NUCLEOTIDE SEQUENCE</scope>
    <source>
        <strain evidence="2">MF-1</strain>
    </source>
</reference>
<organism evidence="2 3">
    <name type="scientific">Austropuccinia psidii MF-1</name>
    <dbReference type="NCBI Taxonomy" id="1389203"/>
    <lineage>
        <taxon>Eukaryota</taxon>
        <taxon>Fungi</taxon>
        <taxon>Dikarya</taxon>
        <taxon>Basidiomycota</taxon>
        <taxon>Pucciniomycotina</taxon>
        <taxon>Pucciniomycetes</taxon>
        <taxon>Pucciniales</taxon>
        <taxon>Sphaerophragmiaceae</taxon>
        <taxon>Austropuccinia</taxon>
    </lineage>
</organism>
<proteinExistence type="predicted"/>
<keyword evidence="1" id="KW-0812">Transmembrane</keyword>
<evidence type="ECO:0000313" key="2">
    <source>
        <dbReference type="EMBL" id="MBW0540109.1"/>
    </source>
</evidence>
<gene>
    <name evidence="2" type="ORF">O181_079824</name>
</gene>
<evidence type="ECO:0008006" key="4">
    <source>
        <dbReference type="Google" id="ProtNLM"/>
    </source>
</evidence>
<evidence type="ECO:0000256" key="1">
    <source>
        <dbReference type="SAM" id="Phobius"/>
    </source>
</evidence>
<dbReference type="OrthoDB" id="47375at2759"/>
<dbReference type="EMBL" id="AVOT02044756">
    <property type="protein sequence ID" value="MBW0540109.1"/>
    <property type="molecule type" value="Genomic_DNA"/>
</dbReference>